<dbReference type="EMBL" id="GBRH01211956">
    <property type="protein sequence ID" value="JAD85939.1"/>
    <property type="molecule type" value="Transcribed_RNA"/>
</dbReference>
<dbReference type="AlphaFoldDB" id="A0A0A9DBF9"/>
<proteinExistence type="predicted"/>
<name>A0A0A9DBF9_ARUDO</name>
<accession>A0A0A9DBF9</accession>
<feature type="compositionally biased region" description="Pro residues" evidence="1">
    <location>
        <begin position="1"/>
        <end position="22"/>
    </location>
</feature>
<feature type="compositionally biased region" description="Low complexity" evidence="1">
    <location>
        <begin position="23"/>
        <end position="40"/>
    </location>
</feature>
<feature type="region of interest" description="Disordered" evidence="1">
    <location>
        <begin position="1"/>
        <end position="77"/>
    </location>
</feature>
<organism evidence="2">
    <name type="scientific">Arundo donax</name>
    <name type="common">Giant reed</name>
    <name type="synonym">Donax arundinaceus</name>
    <dbReference type="NCBI Taxonomy" id="35708"/>
    <lineage>
        <taxon>Eukaryota</taxon>
        <taxon>Viridiplantae</taxon>
        <taxon>Streptophyta</taxon>
        <taxon>Embryophyta</taxon>
        <taxon>Tracheophyta</taxon>
        <taxon>Spermatophyta</taxon>
        <taxon>Magnoliopsida</taxon>
        <taxon>Liliopsida</taxon>
        <taxon>Poales</taxon>
        <taxon>Poaceae</taxon>
        <taxon>PACMAD clade</taxon>
        <taxon>Arundinoideae</taxon>
        <taxon>Arundineae</taxon>
        <taxon>Arundo</taxon>
    </lineage>
</organism>
<evidence type="ECO:0000313" key="2">
    <source>
        <dbReference type="EMBL" id="JAD85939.1"/>
    </source>
</evidence>
<reference evidence="2" key="2">
    <citation type="journal article" date="2015" name="Data Brief">
        <title>Shoot transcriptome of the giant reed, Arundo donax.</title>
        <authorList>
            <person name="Barrero R.A."/>
            <person name="Guerrero F.D."/>
            <person name="Moolhuijzen P."/>
            <person name="Goolsby J.A."/>
            <person name="Tidwell J."/>
            <person name="Bellgard S.E."/>
            <person name="Bellgard M.I."/>
        </authorList>
    </citation>
    <scope>NUCLEOTIDE SEQUENCE</scope>
    <source>
        <tissue evidence="2">Shoot tissue taken approximately 20 cm above the soil surface</tissue>
    </source>
</reference>
<sequence length="77" mass="8103">MHRSPAPAPAPSCRPPPSPRPAASPSRTPRRPAAAAAAPPRRGRPGTTSWTLATCRRRGRGTRGRTRGARAPRPLPA</sequence>
<protein>
    <submittedName>
        <fullName evidence="2">Uncharacterized protein</fullName>
    </submittedName>
</protein>
<evidence type="ECO:0000256" key="1">
    <source>
        <dbReference type="SAM" id="MobiDB-lite"/>
    </source>
</evidence>
<feature type="compositionally biased region" description="Basic residues" evidence="1">
    <location>
        <begin position="55"/>
        <end position="70"/>
    </location>
</feature>
<reference evidence="2" key="1">
    <citation type="submission" date="2014-09" db="EMBL/GenBank/DDBJ databases">
        <authorList>
            <person name="Magalhaes I.L.F."/>
            <person name="Oliveira U."/>
            <person name="Santos F.R."/>
            <person name="Vidigal T.H.D.A."/>
            <person name="Brescovit A.D."/>
            <person name="Santos A.J."/>
        </authorList>
    </citation>
    <scope>NUCLEOTIDE SEQUENCE</scope>
    <source>
        <tissue evidence="2">Shoot tissue taken approximately 20 cm above the soil surface</tissue>
    </source>
</reference>